<dbReference type="Gene3D" id="3.80.10.10">
    <property type="entry name" value="Ribonuclease Inhibitor"/>
    <property type="match status" value="1"/>
</dbReference>
<dbReference type="EMBL" id="ML178821">
    <property type="protein sequence ID" value="TFL03101.1"/>
    <property type="molecule type" value="Genomic_DNA"/>
</dbReference>
<dbReference type="PANTHER" id="PTHR38926">
    <property type="entry name" value="F-BOX DOMAIN CONTAINING PROTEIN, EXPRESSED"/>
    <property type="match status" value="1"/>
</dbReference>
<reference evidence="2 3" key="1">
    <citation type="journal article" date="2019" name="Nat. Ecol. Evol.">
        <title>Megaphylogeny resolves global patterns of mushroom evolution.</title>
        <authorList>
            <person name="Varga T."/>
            <person name="Krizsan K."/>
            <person name="Foldi C."/>
            <person name="Dima B."/>
            <person name="Sanchez-Garcia M."/>
            <person name="Sanchez-Ramirez S."/>
            <person name="Szollosi G.J."/>
            <person name="Szarkandi J.G."/>
            <person name="Papp V."/>
            <person name="Albert L."/>
            <person name="Andreopoulos W."/>
            <person name="Angelini C."/>
            <person name="Antonin V."/>
            <person name="Barry K.W."/>
            <person name="Bougher N.L."/>
            <person name="Buchanan P."/>
            <person name="Buyck B."/>
            <person name="Bense V."/>
            <person name="Catcheside P."/>
            <person name="Chovatia M."/>
            <person name="Cooper J."/>
            <person name="Damon W."/>
            <person name="Desjardin D."/>
            <person name="Finy P."/>
            <person name="Geml J."/>
            <person name="Haridas S."/>
            <person name="Hughes K."/>
            <person name="Justo A."/>
            <person name="Karasinski D."/>
            <person name="Kautmanova I."/>
            <person name="Kiss B."/>
            <person name="Kocsube S."/>
            <person name="Kotiranta H."/>
            <person name="LaButti K.M."/>
            <person name="Lechner B.E."/>
            <person name="Liimatainen K."/>
            <person name="Lipzen A."/>
            <person name="Lukacs Z."/>
            <person name="Mihaltcheva S."/>
            <person name="Morgado L.N."/>
            <person name="Niskanen T."/>
            <person name="Noordeloos M.E."/>
            <person name="Ohm R.A."/>
            <person name="Ortiz-Santana B."/>
            <person name="Ovrebo C."/>
            <person name="Racz N."/>
            <person name="Riley R."/>
            <person name="Savchenko A."/>
            <person name="Shiryaev A."/>
            <person name="Soop K."/>
            <person name="Spirin V."/>
            <person name="Szebenyi C."/>
            <person name="Tomsovsky M."/>
            <person name="Tulloss R.E."/>
            <person name="Uehling J."/>
            <person name="Grigoriev I.V."/>
            <person name="Vagvolgyi C."/>
            <person name="Papp T."/>
            <person name="Martin F.M."/>
            <person name="Miettinen O."/>
            <person name="Hibbett D.S."/>
            <person name="Nagy L.G."/>
        </authorList>
    </citation>
    <scope>NUCLEOTIDE SEQUENCE [LARGE SCALE GENOMIC DNA]</scope>
    <source>
        <strain evidence="2 3">CBS 309.79</strain>
    </source>
</reference>
<keyword evidence="3" id="KW-1185">Reference proteome</keyword>
<protein>
    <submittedName>
        <fullName evidence="2">Uncharacterized protein</fullName>
    </submittedName>
</protein>
<keyword evidence="1" id="KW-0472">Membrane</keyword>
<dbReference type="Proteomes" id="UP000305067">
    <property type="component" value="Unassembled WGS sequence"/>
</dbReference>
<dbReference type="PANTHER" id="PTHR38926:SF5">
    <property type="entry name" value="F-BOX AND LEUCINE-RICH REPEAT PROTEIN 6"/>
    <property type="match status" value="1"/>
</dbReference>
<organism evidence="2 3">
    <name type="scientific">Pterulicium gracile</name>
    <dbReference type="NCBI Taxonomy" id="1884261"/>
    <lineage>
        <taxon>Eukaryota</taxon>
        <taxon>Fungi</taxon>
        <taxon>Dikarya</taxon>
        <taxon>Basidiomycota</taxon>
        <taxon>Agaricomycotina</taxon>
        <taxon>Agaricomycetes</taxon>
        <taxon>Agaricomycetidae</taxon>
        <taxon>Agaricales</taxon>
        <taxon>Pleurotineae</taxon>
        <taxon>Pterulaceae</taxon>
        <taxon>Pterulicium</taxon>
    </lineage>
</organism>
<evidence type="ECO:0000313" key="2">
    <source>
        <dbReference type="EMBL" id="TFL03101.1"/>
    </source>
</evidence>
<sequence length="513" mass="57549">MRPAPFDVNTIPVDAWIEIFRSCQDDEAEFHRILEGPWLVSHVCRGWSSICRSTPSLWSTIRFTTADKRTPDSLLSLLERRLVYAASLPLKIHIEGERSSECEKAVLIMHLLLPRHAQTVKALRFFFPPITAMSSRDSARNSISTFTSQATSRFPLLETLDIHGALHPTHLKLLLSAFPHYPSLRSLSLPHLTYAQPSDPTIEEVHTLTQLTRLEWSNWSNEGLDYLCAPILESLSLGNCSGVSHVATFIARSGCTIRQLALNSVFYSEDLIRVLQCIPNLSHLALHHIDSQRFSDMISSLHPGSVCPTLQSLSLSESPLRIEHQPINTNQAVGDAWTSSEAREALLLLFARIVNVLELRRGGNGTEKDHSFGFARVYLNAGHSIAHRAMDIDPEMQALARRVEHLADEGLDVDVCWRVSVDYRPSKRTTSKNGILFRSFLFDAANPILEKETLEASRSQWAGQSMAFLNGLEEEGGSSMCRLVRERCRVLTRAEVASLIFVLLAFSLGWLIH</sequence>
<dbReference type="SUPFAM" id="SSF52047">
    <property type="entry name" value="RNI-like"/>
    <property type="match status" value="1"/>
</dbReference>
<gene>
    <name evidence="2" type="ORF">BDV98DRAFT_415779</name>
</gene>
<name>A0A5C3QRF3_9AGAR</name>
<proteinExistence type="predicted"/>
<keyword evidence="1" id="KW-0812">Transmembrane</keyword>
<evidence type="ECO:0000256" key="1">
    <source>
        <dbReference type="SAM" id="Phobius"/>
    </source>
</evidence>
<feature type="transmembrane region" description="Helical" evidence="1">
    <location>
        <begin position="490"/>
        <end position="512"/>
    </location>
</feature>
<keyword evidence="1" id="KW-1133">Transmembrane helix</keyword>
<evidence type="ECO:0000313" key="3">
    <source>
        <dbReference type="Proteomes" id="UP000305067"/>
    </source>
</evidence>
<dbReference type="InterPro" id="IPR032675">
    <property type="entry name" value="LRR_dom_sf"/>
</dbReference>
<dbReference type="AlphaFoldDB" id="A0A5C3QRF3"/>
<dbReference type="OrthoDB" id="2269034at2759"/>
<accession>A0A5C3QRF3</accession>